<name>A0A2Z4Y6I1_SUMC1</name>
<organism evidence="1 2">
    <name type="scientific">Sumerlaea chitinivorans</name>
    <dbReference type="NCBI Taxonomy" id="2250252"/>
    <lineage>
        <taxon>Bacteria</taxon>
        <taxon>Candidatus Sumerlaeota</taxon>
        <taxon>Candidatus Sumerlaeia</taxon>
        <taxon>Candidatus Sumerlaeales</taxon>
        <taxon>Candidatus Sumerlaeaceae</taxon>
        <taxon>Candidatus Sumerlaea</taxon>
    </lineage>
</organism>
<protein>
    <recommendedName>
        <fullName evidence="3">CRISPR-associated protein</fullName>
    </recommendedName>
</protein>
<dbReference type="Proteomes" id="UP000262583">
    <property type="component" value="Chromosome"/>
</dbReference>
<dbReference type="NCBIfam" id="TIGR02710">
    <property type="entry name" value="TIGR02710 family CRISPR-associated CARF protein"/>
    <property type="match status" value="1"/>
</dbReference>
<evidence type="ECO:0000313" key="2">
    <source>
        <dbReference type="Proteomes" id="UP000262583"/>
    </source>
</evidence>
<proteinExistence type="predicted"/>
<reference evidence="1 2" key="1">
    <citation type="submission" date="2018-05" db="EMBL/GenBank/DDBJ databases">
        <title>A metagenomic window into the 2 km-deep terrestrial subsurface aquifer revealed taxonomically and functionally diverse microbial community comprising novel uncultured bacterial lineages.</title>
        <authorList>
            <person name="Kadnikov V.V."/>
            <person name="Mardanov A.V."/>
            <person name="Beletsky A.V."/>
            <person name="Banks D."/>
            <person name="Pimenov N.V."/>
            <person name="Frank Y.A."/>
            <person name="Karnachuk O.V."/>
            <person name="Ravin N.V."/>
        </authorList>
    </citation>
    <scope>NUCLEOTIDE SEQUENCE [LARGE SCALE GENOMIC DNA]</scope>
    <source>
        <strain evidence="1">BY</strain>
    </source>
</reference>
<dbReference type="Pfam" id="PF09670">
    <property type="entry name" value="Cas_Cas02710"/>
    <property type="match status" value="1"/>
</dbReference>
<accession>A0A2Z4Y6I1</accession>
<evidence type="ECO:0008006" key="3">
    <source>
        <dbReference type="Google" id="ProtNLM"/>
    </source>
</evidence>
<evidence type="ECO:0000313" key="1">
    <source>
        <dbReference type="EMBL" id="AXA36123.1"/>
    </source>
</evidence>
<dbReference type="InterPro" id="IPR014082">
    <property type="entry name" value="CRISPR-assoc_prot_Cas02710"/>
</dbReference>
<gene>
    <name evidence="1" type="ORF">BRCON_1346</name>
</gene>
<sequence length="417" mass="47048">MPKALICTVGTVFEGRENILDVLAKEIMAITPDYLIFVVSPESKQPAQKILERTNLTSCKVEYLELEAAHDLNEVFARTNDAIRRLLSAGFSAADISVNYTSGTKVMGAGVVLAAVFNQCNQLRYIYEGAGHADRIITTRPEAVIAFRDLLMGTRLIEELRFQSASDVLARIDSSMLSEYDVSVLEALRKIACGYYAWDNFNPAVFVECMQDVPRTLEPVSKFLVDSGTLALLAQLASDQATEQYSPVLFADMVNNAVRRIFEGKMDDAVARLYRALEMLAQWLLRNRYGIDTDDLDTRRVPPRYRPSFEAMRSLDDGTVRIGMRKAYELLAHLEAPLGLRFQQNRVMGELLRARSKSILAHGTRRMQENDCQNLLQEAVDLFTSEIPDFAQTCIDLQFPWLRERTKQLLAPKTPSQ</sequence>
<dbReference type="Gene3D" id="3.40.50.10770">
    <property type="entry name" value="Hypothetical protein VC1899 like domain (Restriction endonuclease-like)"/>
    <property type="match status" value="1"/>
</dbReference>
<dbReference type="EMBL" id="CP030759">
    <property type="protein sequence ID" value="AXA36123.1"/>
    <property type="molecule type" value="Genomic_DNA"/>
</dbReference>
<dbReference type="KEGG" id="schv:BRCON_1346"/>
<dbReference type="AlphaFoldDB" id="A0A2Z4Y6I1"/>